<dbReference type="InterPro" id="IPR050109">
    <property type="entry name" value="HTH-type_TetR-like_transc_reg"/>
</dbReference>
<dbReference type="GO" id="GO:0000976">
    <property type="term" value="F:transcription cis-regulatory region binding"/>
    <property type="evidence" value="ECO:0007669"/>
    <property type="project" value="TreeGrafter"/>
</dbReference>
<dbReference type="PANTHER" id="PTHR30055">
    <property type="entry name" value="HTH-TYPE TRANSCRIPTIONAL REGULATOR RUTR"/>
    <property type="match status" value="1"/>
</dbReference>
<dbReference type="Pfam" id="PF00440">
    <property type="entry name" value="TetR_N"/>
    <property type="match status" value="1"/>
</dbReference>
<dbReference type="PROSITE" id="PS50977">
    <property type="entry name" value="HTH_TETR_2"/>
    <property type="match status" value="1"/>
</dbReference>
<feature type="DNA-binding region" description="H-T-H motif" evidence="2">
    <location>
        <begin position="35"/>
        <end position="54"/>
    </location>
</feature>
<dbReference type="Gene3D" id="1.10.357.10">
    <property type="entry name" value="Tetracycline Repressor, domain 2"/>
    <property type="match status" value="1"/>
</dbReference>
<gene>
    <name evidence="4" type="ordered locus">Deima_0081</name>
</gene>
<dbReference type="AlphaFoldDB" id="E8U307"/>
<dbReference type="SUPFAM" id="SSF46689">
    <property type="entry name" value="Homeodomain-like"/>
    <property type="match status" value="1"/>
</dbReference>
<reference evidence="5" key="2">
    <citation type="submission" date="2011-01" db="EMBL/GenBank/DDBJ databases">
        <title>The complete genome of Deinococcus maricopensis DSM 21211.</title>
        <authorList>
            <consortium name="US DOE Joint Genome Institute (JGI-PGF)"/>
            <person name="Lucas S."/>
            <person name="Copeland A."/>
            <person name="Lapidus A."/>
            <person name="Goodwin L."/>
            <person name="Pitluck S."/>
            <person name="Kyrpides N."/>
            <person name="Mavromatis K."/>
            <person name="Pagani I."/>
            <person name="Ivanova N."/>
            <person name="Ovchinnikova G."/>
            <person name="Zeytun A."/>
            <person name="Detter J.C."/>
            <person name="Han C."/>
            <person name="Land M."/>
            <person name="Hauser L."/>
            <person name="Markowitz V."/>
            <person name="Cheng J.-F."/>
            <person name="Hugenholtz P."/>
            <person name="Woyke T."/>
            <person name="Wu D."/>
            <person name="Pukall R."/>
            <person name="Gehrich-Schroeter G."/>
            <person name="Brambilla E."/>
            <person name="Klenk H.-P."/>
            <person name="Eisen J.A."/>
        </authorList>
    </citation>
    <scope>NUCLEOTIDE SEQUENCE [LARGE SCALE GENOMIC DNA]</scope>
    <source>
        <strain evidence="5">DSM 21211 / LMG 22137 / NRRL B-23946 / LB-34</strain>
    </source>
</reference>
<dbReference type="STRING" id="709986.Deima_0081"/>
<organism evidence="4 5">
    <name type="scientific">Deinococcus maricopensis (strain DSM 21211 / LMG 22137 / NRRL B-23946 / LB-34)</name>
    <dbReference type="NCBI Taxonomy" id="709986"/>
    <lineage>
        <taxon>Bacteria</taxon>
        <taxon>Thermotogati</taxon>
        <taxon>Deinococcota</taxon>
        <taxon>Deinococci</taxon>
        <taxon>Deinococcales</taxon>
        <taxon>Deinococcaceae</taxon>
        <taxon>Deinococcus</taxon>
    </lineage>
</organism>
<dbReference type="SUPFAM" id="SSF48498">
    <property type="entry name" value="Tetracyclin repressor-like, C-terminal domain"/>
    <property type="match status" value="1"/>
</dbReference>
<sequence length="240" mass="25650">MLSLLYDAGCPPSPRDRILHAALTLLERGGVDAVSTRAISAAAAVQAPTIYRQFGDMQGLLNAVASTGFDTYLALKTAQPPRHDPVEDLRHGWNLHVEFGLTHPHLYTLMYGAPHHSAASPAATRAAAMLHALLQRVAETGRLTVSVDRAAAIIHAACMGITLHLLRTPEHDPQLATLMRDAVLDALLTPGASAAPSAARSARQQATTHAIALLALLPDLPEAFSRAEQALLAEWLRRLT</sequence>
<keyword evidence="5" id="KW-1185">Reference proteome</keyword>
<accession>E8U307</accession>
<name>E8U307_DEIML</name>
<keyword evidence="1 2" id="KW-0238">DNA-binding</keyword>
<dbReference type="KEGG" id="dmr:Deima_0081"/>
<dbReference type="HOGENOM" id="CLU_082427_0_0_0"/>
<dbReference type="InterPro" id="IPR009057">
    <property type="entry name" value="Homeodomain-like_sf"/>
</dbReference>
<dbReference type="GO" id="GO:0003700">
    <property type="term" value="F:DNA-binding transcription factor activity"/>
    <property type="evidence" value="ECO:0007669"/>
    <property type="project" value="TreeGrafter"/>
</dbReference>
<dbReference type="Proteomes" id="UP000008635">
    <property type="component" value="Chromosome"/>
</dbReference>
<dbReference type="InterPro" id="IPR036271">
    <property type="entry name" value="Tet_transcr_reg_TetR-rel_C_sf"/>
</dbReference>
<dbReference type="eggNOG" id="COG1309">
    <property type="taxonomic scope" value="Bacteria"/>
</dbReference>
<dbReference type="InterPro" id="IPR001647">
    <property type="entry name" value="HTH_TetR"/>
</dbReference>
<evidence type="ECO:0000256" key="1">
    <source>
        <dbReference type="ARBA" id="ARBA00023125"/>
    </source>
</evidence>
<dbReference type="RefSeq" id="WP_013555250.1">
    <property type="nucleotide sequence ID" value="NC_014958.1"/>
</dbReference>
<dbReference type="EMBL" id="CP002454">
    <property type="protein sequence ID" value="ADV65745.1"/>
    <property type="molecule type" value="Genomic_DNA"/>
</dbReference>
<protein>
    <submittedName>
        <fullName evidence="4">Regulatory protein TetR</fullName>
    </submittedName>
</protein>
<proteinExistence type="predicted"/>
<evidence type="ECO:0000313" key="5">
    <source>
        <dbReference type="Proteomes" id="UP000008635"/>
    </source>
</evidence>
<feature type="domain" description="HTH tetR-type" evidence="3">
    <location>
        <begin position="12"/>
        <end position="72"/>
    </location>
</feature>
<reference evidence="4 5" key="1">
    <citation type="journal article" date="2011" name="Stand. Genomic Sci.">
        <title>Complete genome sequence of Deinococcus maricopensis type strain (LB-34).</title>
        <authorList>
            <person name="Pukall R."/>
            <person name="Zeytun A."/>
            <person name="Lucas S."/>
            <person name="Lapidus A."/>
            <person name="Hammon N."/>
            <person name="Deshpande S."/>
            <person name="Nolan M."/>
            <person name="Cheng J.F."/>
            <person name="Pitluck S."/>
            <person name="Liolios K."/>
            <person name="Pagani I."/>
            <person name="Mikhailova N."/>
            <person name="Ivanova N."/>
            <person name="Mavromatis K."/>
            <person name="Pati A."/>
            <person name="Tapia R."/>
            <person name="Han C."/>
            <person name="Goodwin L."/>
            <person name="Chen A."/>
            <person name="Palaniappan K."/>
            <person name="Land M."/>
            <person name="Hauser L."/>
            <person name="Chang Y.J."/>
            <person name="Jeffries C.D."/>
            <person name="Brambilla E.M."/>
            <person name="Rohde M."/>
            <person name="Goker M."/>
            <person name="Detter J.C."/>
            <person name="Woyke T."/>
            <person name="Bristow J."/>
            <person name="Eisen J.A."/>
            <person name="Markowitz V."/>
            <person name="Hugenholtz P."/>
            <person name="Kyrpides N.C."/>
            <person name="Klenk H.P."/>
        </authorList>
    </citation>
    <scope>NUCLEOTIDE SEQUENCE [LARGE SCALE GENOMIC DNA]</scope>
    <source>
        <strain evidence="5">DSM 21211 / LMG 22137 / NRRL B-23946 / LB-34</strain>
    </source>
</reference>
<evidence type="ECO:0000259" key="3">
    <source>
        <dbReference type="PROSITE" id="PS50977"/>
    </source>
</evidence>
<evidence type="ECO:0000256" key="2">
    <source>
        <dbReference type="PROSITE-ProRule" id="PRU00335"/>
    </source>
</evidence>
<evidence type="ECO:0000313" key="4">
    <source>
        <dbReference type="EMBL" id="ADV65745.1"/>
    </source>
</evidence>
<dbReference type="Gene3D" id="1.10.10.60">
    <property type="entry name" value="Homeodomain-like"/>
    <property type="match status" value="1"/>
</dbReference>
<dbReference type="PANTHER" id="PTHR30055:SF209">
    <property type="entry name" value="POSSIBLE TRANSCRIPTIONAL REGULATORY PROTEIN (PROBABLY TETR-FAMILY)"/>
    <property type="match status" value="1"/>
</dbReference>